<dbReference type="EMBL" id="JASOOE010000010">
    <property type="protein sequence ID" value="MDK7187530.1"/>
    <property type="molecule type" value="Genomic_DNA"/>
</dbReference>
<keyword evidence="1" id="KW-1133">Transmembrane helix</keyword>
<feature type="transmembrane region" description="Helical" evidence="1">
    <location>
        <begin position="6"/>
        <end position="23"/>
    </location>
</feature>
<keyword evidence="1" id="KW-0812">Transmembrane</keyword>
<name>A0AAJ1Q6P0_9LACT</name>
<evidence type="ECO:0000313" key="2">
    <source>
        <dbReference type="EMBL" id="MDK7187530.1"/>
    </source>
</evidence>
<feature type="transmembrane region" description="Helical" evidence="1">
    <location>
        <begin position="61"/>
        <end position="78"/>
    </location>
</feature>
<dbReference type="AlphaFoldDB" id="A0AAJ1Q6P0"/>
<sequence length="156" mass="18033">MSAIFFYPILIILLGAISYNLYLKRQIILRETITPSWWIAQVLTLLILLFVGRGLRMDPKAYLLLGLFMIYSLSMAGCKGVSKDGFFVLQGITFTIKKLPYQHVDRIVVDRLPDQSLLSLLIPDQQVYHQQKYKLSDENTLLSLLDSNQLLYDFKK</sequence>
<comment type="caution">
    <text evidence="2">The sequence shown here is derived from an EMBL/GenBank/DDBJ whole genome shotgun (WGS) entry which is preliminary data.</text>
</comment>
<reference evidence="2" key="1">
    <citation type="submission" date="2023-05" db="EMBL/GenBank/DDBJ databases">
        <title>Cataloging the Phylogenetic Diversity of Human Bladder Bacteria.</title>
        <authorList>
            <person name="Du J."/>
        </authorList>
    </citation>
    <scope>NUCLEOTIDE SEQUENCE</scope>
    <source>
        <strain evidence="2">UMB1231</strain>
    </source>
</reference>
<protein>
    <recommendedName>
        <fullName evidence="4">DUF5673 domain-containing protein</fullName>
    </recommendedName>
</protein>
<evidence type="ECO:0008006" key="4">
    <source>
        <dbReference type="Google" id="ProtNLM"/>
    </source>
</evidence>
<evidence type="ECO:0000256" key="1">
    <source>
        <dbReference type="SAM" id="Phobius"/>
    </source>
</evidence>
<dbReference type="Proteomes" id="UP001229251">
    <property type="component" value="Unassembled WGS sequence"/>
</dbReference>
<organism evidence="2 3">
    <name type="scientific">Facklamia hominis</name>
    <dbReference type="NCBI Taxonomy" id="178214"/>
    <lineage>
        <taxon>Bacteria</taxon>
        <taxon>Bacillati</taxon>
        <taxon>Bacillota</taxon>
        <taxon>Bacilli</taxon>
        <taxon>Lactobacillales</taxon>
        <taxon>Aerococcaceae</taxon>
        <taxon>Facklamia</taxon>
    </lineage>
</organism>
<evidence type="ECO:0000313" key="3">
    <source>
        <dbReference type="Proteomes" id="UP001229251"/>
    </source>
</evidence>
<keyword evidence="1" id="KW-0472">Membrane</keyword>
<dbReference type="RefSeq" id="WP_006908063.1">
    <property type="nucleotide sequence ID" value="NZ_CAUPDI010000013.1"/>
</dbReference>
<gene>
    <name evidence="2" type="ORF">QP433_06010</name>
</gene>
<proteinExistence type="predicted"/>
<accession>A0AAJ1Q6P0</accession>
<feature type="transmembrane region" description="Helical" evidence="1">
    <location>
        <begin position="35"/>
        <end position="55"/>
    </location>
</feature>